<comment type="similarity">
    <text evidence="1 6">Belongs to the sigma-70 factor family. ECF subfamily.</text>
</comment>
<dbReference type="SUPFAM" id="SSF88659">
    <property type="entry name" value="Sigma3 and sigma4 domains of RNA polymerase sigma factors"/>
    <property type="match status" value="1"/>
</dbReference>
<keyword evidence="5 6" id="KW-0804">Transcription</keyword>
<dbReference type="PROSITE" id="PS01063">
    <property type="entry name" value="SIGMA70_ECF"/>
    <property type="match status" value="1"/>
</dbReference>
<dbReference type="Pfam" id="PF04542">
    <property type="entry name" value="Sigma70_r2"/>
    <property type="match status" value="1"/>
</dbReference>
<evidence type="ECO:0000256" key="2">
    <source>
        <dbReference type="ARBA" id="ARBA00023015"/>
    </source>
</evidence>
<dbReference type="RefSeq" id="WP_077539621.1">
    <property type="nucleotide sequence ID" value="NZ_CP019633.1"/>
</dbReference>
<feature type="domain" description="RNA polymerase sigma factor 70 region 4 type 2" evidence="8">
    <location>
        <begin position="120"/>
        <end position="169"/>
    </location>
</feature>
<evidence type="ECO:0000256" key="3">
    <source>
        <dbReference type="ARBA" id="ARBA00023082"/>
    </source>
</evidence>
<keyword evidence="4 6" id="KW-0238">DNA-binding</keyword>
<evidence type="ECO:0000313" key="10">
    <source>
        <dbReference type="Proteomes" id="UP000188273"/>
    </source>
</evidence>
<evidence type="ECO:0000256" key="4">
    <source>
        <dbReference type="ARBA" id="ARBA00023125"/>
    </source>
</evidence>
<dbReference type="EMBL" id="CP019633">
    <property type="protein sequence ID" value="AQQ09138.1"/>
    <property type="molecule type" value="Genomic_DNA"/>
</dbReference>
<keyword evidence="10" id="KW-1185">Reference proteome</keyword>
<dbReference type="Proteomes" id="UP000188273">
    <property type="component" value="Chromosome"/>
</dbReference>
<dbReference type="STRING" id="1940790.L21SP3_00938"/>
<dbReference type="Gene3D" id="1.10.10.10">
    <property type="entry name" value="Winged helix-like DNA-binding domain superfamily/Winged helix DNA-binding domain"/>
    <property type="match status" value="1"/>
</dbReference>
<dbReference type="InterPro" id="IPR000838">
    <property type="entry name" value="RNA_pol_sigma70_ECF_CS"/>
</dbReference>
<dbReference type="PANTHER" id="PTHR43133">
    <property type="entry name" value="RNA POLYMERASE ECF-TYPE SIGMA FACTO"/>
    <property type="match status" value="1"/>
</dbReference>
<reference evidence="10" key="1">
    <citation type="submission" date="2017-02" db="EMBL/GenBank/DDBJ databases">
        <title>Comparative genomics and description of representatives of a novel lineage of planctomycetes thriving in anoxic sediments.</title>
        <authorList>
            <person name="Spring S."/>
            <person name="Bunk B."/>
            <person name="Sproer C."/>
            <person name="Klenk H.-P."/>
        </authorList>
    </citation>
    <scope>NUCLEOTIDE SEQUENCE [LARGE SCALE GENOMIC DNA]</scope>
    <source>
        <strain evidence="10">L21-RPul-D3</strain>
    </source>
</reference>
<dbReference type="OrthoDB" id="275140at2"/>
<dbReference type="InterPro" id="IPR014284">
    <property type="entry name" value="RNA_pol_sigma-70_dom"/>
</dbReference>
<keyword evidence="3 6" id="KW-0731">Sigma factor</keyword>
<dbReference type="GO" id="GO:0006352">
    <property type="term" value="P:DNA-templated transcription initiation"/>
    <property type="evidence" value="ECO:0007669"/>
    <property type="project" value="InterPro"/>
</dbReference>
<dbReference type="InterPro" id="IPR007627">
    <property type="entry name" value="RNA_pol_sigma70_r2"/>
</dbReference>
<evidence type="ECO:0000256" key="1">
    <source>
        <dbReference type="ARBA" id="ARBA00010641"/>
    </source>
</evidence>
<dbReference type="InterPro" id="IPR013325">
    <property type="entry name" value="RNA_pol_sigma_r2"/>
</dbReference>
<accession>A0A1Q2HNU3</accession>
<sequence>MHNNLKNFGDSTLARFASNGNRAAFDELAARFTGQLLIFASSKTNNYHDAEDIVQETMMKAYKNIENFNCKSSFKTWIFTIAYRTLVSNARKMRPALLNEESQQNLEIIEENDEDFGWVWEIARKLGQESFTVLWLKYKQEMSISQIAKVIGKTNAAARVMLYRSRKKMAKKLYLERENRQNSFFRSDEGMSFERAKL</sequence>
<dbReference type="NCBIfam" id="TIGR02937">
    <property type="entry name" value="sigma70-ECF"/>
    <property type="match status" value="1"/>
</dbReference>
<dbReference type="GO" id="GO:0003677">
    <property type="term" value="F:DNA binding"/>
    <property type="evidence" value="ECO:0007669"/>
    <property type="project" value="UniProtKB-KW"/>
</dbReference>
<dbReference type="KEGG" id="pbu:L21SP3_00938"/>
<keyword evidence="2 6" id="KW-0805">Transcription regulation</keyword>
<evidence type="ECO:0000259" key="8">
    <source>
        <dbReference type="Pfam" id="PF08281"/>
    </source>
</evidence>
<gene>
    <name evidence="9" type="primary">sigW_1</name>
    <name evidence="9" type="ORF">L21SP3_00938</name>
</gene>
<dbReference type="PANTHER" id="PTHR43133:SF51">
    <property type="entry name" value="RNA POLYMERASE SIGMA FACTOR"/>
    <property type="match status" value="1"/>
</dbReference>
<organism evidence="9 10">
    <name type="scientific">Sedimentisphaera cyanobacteriorum</name>
    <dbReference type="NCBI Taxonomy" id="1940790"/>
    <lineage>
        <taxon>Bacteria</taxon>
        <taxon>Pseudomonadati</taxon>
        <taxon>Planctomycetota</taxon>
        <taxon>Phycisphaerae</taxon>
        <taxon>Sedimentisphaerales</taxon>
        <taxon>Sedimentisphaeraceae</taxon>
        <taxon>Sedimentisphaera</taxon>
    </lineage>
</organism>
<dbReference type="InterPro" id="IPR036388">
    <property type="entry name" value="WH-like_DNA-bd_sf"/>
</dbReference>
<dbReference type="InterPro" id="IPR039425">
    <property type="entry name" value="RNA_pol_sigma-70-like"/>
</dbReference>
<dbReference type="SUPFAM" id="SSF88946">
    <property type="entry name" value="Sigma2 domain of RNA polymerase sigma factors"/>
    <property type="match status" value="1"/>
</dbReference>
<evidence type="ECO:0000256" key="6">
    <source>
        <dbReference type="RuleBase" id="RU000716"/>
    </source>
</evidence>
<dbReference type="InterPro" id="IPR013249">
    <property type="entry name" value="RNA_pol_sigma70_r4_t2"/>
</dbReference>
<dbReference type="InterPro" id="IPR013324">
    <property type="entry name" value="RNA_pol_sigma_r3/r4-like"/>
</dbReference>
<protein>
    <recommendedName>
        <fullName evidence="6">RNA polymerase sigma factor</fullName>
    </recommendedName>
</protein>
<evidence type="ECO:0000313" key="9">
    <source>
        <dbReference type="EMBL" id="AQQ09138.1"/>
    </source>
</evidence>
<evidence type="ECO:0000259" key="7">
    <source>
        <dbReference type="Pfam" id="PF04542"/>
    </source>
</evidence>
<feature type="domain" description="RNA polymerase sigma-70 region 2" evidence="7">
    <location>
        <begin position="33"/>
        <end position="92"/>
    </location>
</feature>
<evidence type="ECO:0000256" key="5">
    <source>
        <dbReference type="ARBA" id="ARBA00023163"/>
    </source>
</evidence>
<name>A0A1Q2HNU3_9BACT</name>
<dbReference type="AlphaFoldDB" id="A0A1Q2HNU3"/>
<proteinExistence type="inferred from homology"/>
<dbReference type="Gene3D" id="1.10.1740.10">
    <property type="match status" value="1"/>
</dbReference>
<dbReference type="GO" id="GO:0016987">
    <property type="term" value="F:sigma factor activity"/>
    <property type="evidence" value="ECO:0007669"/>
    <property type="project" value="UniProtKB-KW"/>
</dbReference>
<dbReference type="Pfam" id="PF08281">
    <property type="entry name" value="Sigma70_r4_2"/>
    <property type="match status" value="1"/>
</dbReference>